<dbReference type="RefSeq" id="XP_012654643.1">
    <property type="nucleotide sequence ID" value="XM_012799189.1"/>
</dbReference>
<dbReference type="EMBL" id="GG662556">
    <property type="protein sequence ID" value="EWS72817.1"/>
    <property type="molecule type" value="Genomic_DNA"/>
</dbReference>
<keyword evidence="2" id="KW-1185">Reference proteome</keyword>
<name>W7X606_TETTS</name>
<dbReference type="KEGG" id="tet:TTHERM_000564499"/>
<dbReference type="GeneID" id="24439598"/>
<dbReference type="InParanoid" id="W7X606"/>
<protein>
    <submittedName>
        <fullName evidence="1">Uncharacterized protein</fullName>
    </submittedName>
</protein>
<gene>
    <name evidence="1" type="ORF">TTHERM_000564499</name>
</gene>
<proteinExistence type="predicted"/>
<organism evidence="1 2">
    <name type="scientific">Tetrahymena thermophila (strain SB210)</name>
    <dbReference type="NCBI Taxonomy" id="312017"/>
    <lineage>
        <taxon>Eukaryota</taxon>
        <taxon>Sar</taxon>
        <taxon>Alveolata</taxon>
        <taxon>Ciliophora</taxon>
        <taxon>Intramacronucleata</taxon>
        <taxon>Oligohymenophorea</taxon>
        <taxon>Hymenostomatida</taxon>
        <taxon>Tetrahymenina</taxon>
        <taxon>Tetrahymenidae</taxon>
        <taxon>Tetrahymena</taxon>
    </lineage>
</organism>
<reference evidence="2" key="1">
    <citation type="journal article" date="2006" name="PLoS Biol.">
        <title>Macronuclear genome sequence of the ciliate Tetrahymena thermophila, a model eukaryote.</title>
        <authorList>
            <person name="Eisen J.A."/>
            <person name="Coyne R.S."/>
            <person name="Wu M."/>
            <person name="Wu D."/>
            <person name="Thiagarajan M."/>
            <person name="Wortman J.R."/>
            <person name="Badger J.H."/>
            <person name="Ren Q."/>
            <person name="Amedeo P."/>
            <person name="Jones K.M."/>
            <person name="Tallon L.J."/>
            <person name="Delcher A.L."/>
            <person name="Salzberg S.L."/>
            <person name="Silva J.C."/>
            <person name="Haas B.J."/>
            <person name="Majoros W.H."/>
            <person name="Farzad M."/>
            <person name="Carlton J.M."/>
            <person name="Smith R.K. Jr."/>
            <person name="Garg J."/>
            <person name="Pearlman R.E."/>
            <person name="Karrer K.M."/>
            <person name="Sun L."/>
            <person name="Manning G."/>
            <person name="Elde N.C."/>
            <person name="Turkewitz A.P."/>
            <person name="Asai D.J."/>
            <person name="Wilkes D.E."/>
            <person name="Wang Y."/>
            <person name="Cai H."/>
            <person name="Collins K."/>
            <person name="Stewart B.A."/>
            <person name="Lee S.R."/>
            <person name="Wilamowska K."/>
            <person name="Weinberg Z."/>
            <person name="Ruzzo W.L."/>
            <person name="Wloga D."/>
            <person name="Gaertig J."/>
            <person name="Frankel J."/>
            <person name="Tsao C.-C."/>
            <person name="Gorovsky M.A."/>
            <person name="Keeling P.J."/>
            <person name="Waller R.F."/>
            <person name="Patron N.J."/>
            <person name="Cherry J.M."/>
            <person name="Stover N.A."/>
            <person name="Krieger C.J."/>
            <person name="del Toro C."/>
            <person name="Ryder H.F."/>
            <person name="Williamson S.C."/>
            <person name="Barbeau R.A."/>
            <person name="Hamilton E.P."/>
            <person name="Orias E."/>
        </authorList>
    </citation>
    <scope>NUCLEOTIDE SEQUENCE [LARGE SCALE GENOMIC DNA]</scope>
    <source>
        <strain evidence="2">SB210</strain>
    </source>
</reference>
<dbReference type="Proteomes" id="UP000009168">
    <property type="component" value="Unassembled WGS sequence"/>
</dbReference>
<dbReference type="AlphaFoldDB" id="W7X606"/>
<evidence type="ECO:0000313" key="2">
    <source>
        <dbReference type="Proteomes" id="UP000009168"/>
    </source>
</evidence>
<sequence length="146" mass="17666">MKYQQKYEVYRMKQKLQIQFFKPTKISANPIPFDLDLLLIILYFHIIQSLKDNLKMIIIFFPTFKTNKEQPLLHEIQNNLSIQFLKPEVLQIYPRKQVFKSSVTNQINYLKFYRKFVFQIFLNRSFSPIFLKPIPLHVSRIPPLKS</sequence>
<evidence type="ECO:0000313" key="1">
    <source>
        <dbReference type="EMBL" id="EWS72817.1"/>
    </source>
</evidence>
<accession>W7X606</accession>